<organism evidence="1 2">
    <name type="scientific">Hohenbuehelia grisea</name>
    <dbReference type="NCBI Taxonomy" id="104357"/>
    <lineage>
        <taxon>Eukaryota</taxon>
        <taxon>Fungi</taxon>
        <taxon>Dikarya</taxon>
        <taxon>Basidiomycota</taxon>
        <taxon>Agaricomycotina</taxon>
        <taxon>Agaricomycetes</taxon>
        <taxon>Agaricomycetidae</taxon>
        <taxon>Agaricales</taxon>
        <taxon>Pleurotineae</taxon>
        <taxon>Pleurotaceae</taxon>
        <taxon>Hohenbuehelia</taxon>
    </lineage>
</organism>
<keyword evidence="2" id="KW-1185">Reference proteome</keyword>
<name>A0ABR3J2G2_9AGAR</name>
<sequence length="64" mass="7159">VLAFLPTCAEAYVFVSIRTTEILHAAFLMCCESRRDLSKPRGTASIPESIDFDLLVCYDLMVIC</sequence>
<gene>
    <name evidence="1" type="ORF">HGRIS_009676</name>
</gene>
<accession>A0ABR3J2G2</accession>
<comment type="caution">
    <text evidence="1">The sequence shown here is derived from an EMBL/GenBank/DDBJ whole genome shotgun (WGS) entry which is preliminary data.</text>
</comment>
<dbReference type="Proteomes" id="UP001556367">
    <property type="component" value="Unassembled WGS sequence"/>
</dbReference>
<protein>
    <submittedName>
        <fullName evidence="1">Uncharacterized protein</fullName>
    </submittedName>
</protein>
<reference evidence="2" key="1">
    <citation type="submission" date="2024-06" db="EMBL/GenBank/DDBJ databases">
        <title>Multi-omics analyses provide insights into the biosynthesis of the anticancer antibiotic pleurotin in Hohenbuehelia grisea.</title>
        <authorList>
            <person name="Weaver J.A."/>
            <person name="Alberti F."/>
        </authorList>
    </citation>
    <scope>NUCLEOTIDE SEQUENCE [LARGE SCALE GENOMIC DNA]</scope>
    <source>
        <strain evidence="2">T-177</strain>
    </source>
</reference>
<feature type="non-terminal residue" evidence="1">
    <location>
        <position position="1"/>
    </location>
</feature>
<evidence type="ECO:0000313" key="2">
    <source>
        <dbReference type="Proteomes" id="UP001556367"/>
    </source>
</evidence>
<proteinExistence type="predicted"/>
<dbReference type="EMBL" id="JASNQZ010000012">
    <property type="protein sequence ID" value="KAL0949631.1"/>
    <property type="molecule type" value="Genomic_DNA"/>
</dbReference>
<evidence type="ECO:0000313" key="1">
    <source>
        <dbReference type="EMBL" id="KAL0949631.1"/>
    </source>
</evidence>